<dbReference type="Proteomes" id="UP000320653">
    <property type="component" value="Unassembled WGS sequence"/>
</dbReference>
<feature type="compositionally biased region" description="Low complexity" evidence="1">
    <location>
        <begin position="172"/>
        <end position="227"/>
    </location>
</feature>
<evidence type="ECO:0000313" key="3">
    <source>
        <dbReference type="Proteomes" id="UP000320653"/>
    </source>
</evidence>
<name>A0A561QR46_9HYPH</name>
<dbReference type="EMBL" id="VIWP01000004">
    <property type="protein sequence ID" value="TWF52824.1"/>
    <property type="molecule type" value="Genomic_DNA"/>
</dbReference>
<feature type="compositionally biased region" description="Basic and acidic residues" evidence="1">
    <location>
        <begin position="563"/>
        <end position="574"/>
    </location>
</feature>
<feature type="region of interest" description="Disordered" evidence="1">
    <location>
        <begin position="510"/>
        <end position="586"/>
    </location>
</feature>
<evidence type="ECO:0000256" key="1">
    <source>
        <dbReference type="SAM" id="MobiDB-lite"/>
    </source>
</evidence>
<feature type="compositionally biased region" description="Basic and acidic residues" evidence="1">
    <location>
        <begin position="360"/>
        <end position="369"/>
    </location>
</feature>
<accession>A0A561QR46</accession>
<evidence type="ECO:0000313" key="2">
    <source>
        <dbReference type="EMBL" id="TWF52824.1"/>
    </source>
</evidence>
<dbReference type="AlphaFoldDB" id="A0A561QR46"/>
<feature type="compositionally biased region" description="Low complexity" evidence="1">
    <location>
        <begin position="275"/>
        <end position="289"/>
    </location>
</feature>
<gene>
    <name evidence="2" type="ORF">FHW37_10491</name>
</gene>
<feature type="region of interest" description="Disordered" evidence="1">
    <location>
        <begin position="248"/>
        <end position="289"/>
    </location>
</feature>
<dbReference type="OrthoDB" id="8404831at2"/>
<keyword evidence="3" id="KW-1185">Reference proteome</keyword>
<proteinExistence type="predicted"/>
<reference evidence="2 3" key="1">
    <citation type="submission" date="2019-06" db="EMBL/GenBank/DDBJ databases">
        <title>Sorghum-associated microbial communities from plants grown in Nebraska, USA.</title>
        <authorList>
            <person name="Schachtman D."/>
        </authorList>
    </citation>
    <scope>NUCLEOTIDE SEQUENCE [LARGE SCALE GENOMIC DNA]</scope>
    <source>
        <strain evidence="2 3">1225</strain>
    </source>
</reference>
<feature type="region of interest" description="Disordered" evidence="1">
    <location>
        <begin position="172"/>
        <end position="235"/>
    </location>
</feature>
<dbReference type="RefSeq" id="WP_145638227.1">
    <property type="nucleotide sequence ID" value="NZ_VIWP01000004.1"/>
</dbReference>
<feature type="compositionally biased region" description="Acidic residues" evidence="1">
    <location>
        <begin position="551"/>
        <end position="562"/>
    </location>
</feature>
<feature type="region of interest" description="Disordered" evidence="1">
    <location>
        <begin position="341"/>
        <end position="383"/>
    </location>
</feature>
<protein>
    <submittedName>
        <fullName evidence="2">Uncharacterized protein</fullName>
    </submittedName>
</protein>
<feature type="compositionally biased region" description="Low complexity" evidence="1">
    <location>
        <begin position="451"/>
        <end position="465"/>
    </location>
</feature>
<feature type="compositionally biased region" description="Low complexity" evidence="1">
    <location>
        <begin position="430"/>
        <end position="444"/>
    </location>
</feature>
<feature type="compositionally biased region" description="Basic and acidic residues" evidence="1">
    <location>
        <begin position="520"/>
        <end position="550"/>
    </location>
</feature>
<feature type="region of interest" description="Disordered" evidence="1">
    <location>
        <begin position="430"/>
        <end position="489"/>
    </location>
</feature>
<sequence>MLPPVRAPSSVSPDYQSQVPQIAIRPRLDLASAHSHAAANDMPLSGGRLDILSLSGQLQIAQGSSIFAETIGALLDMPRGENEPLTDYAKRLTEAVKAMSPGERAVLERMLNQLVKGVSVRLLAEFLNNPAGLEAAKLAMSIEGAQLAGTDQATSAVVSSYRQNGGDAAASRTAAASSANPAAPAGGQSTAPAQAQAAATPMTTPASPASTAMSPAAQQPQAAGQSSVNGAEPLPTGLADAIEADVETISEGGTQRSGADRSPPLAGRPMQGVQAGEASGSRSTASTSGGLATGAAFAPMAKAGGDGLAAAVQTSVSGRMMQAASTQMPGASAEATKAHGQAISGTPRPDNGGGMTGSIKHPEAARHAAPENAARPSRSANEPMPAALAEWLAEAFAADLSDASTLSSLLARAPETSLDEVLRRLFGRSTPSAQAETAQTAAPEHTGPNGAAAQAETASAETTAAEEGRSPNTANPKMANADAADAPDARFVPTLPVPVMREALVPNFVPYPPAEEEEERRERKAQEVDAIGEDRQEDAPEDQSFHHHGEEEEGAEGDDTEEGQGKVPDEESARANDLYWRMAGWN</sequence>
<comment type="caution">
    <text evidence="2">The sequence shown here is derived from an EMBL/GenBank/DDBJ whole genome shotgun (WGS) entry which is preliminary data.</text>
</comment>
<feature type="compositionally biased region" description="Low complexity" evidence="1">
    <location>
        <begin position="474"/>
        <end position="486"/>
    </location>
</feature>
<organism evidence="2 3">
    <name type="scientific">Neorhizobium alkalisoli</name>
    <dbReference type="NCBI Taxonomy" id="528178"/>
    <lineage>
        <taxon>Bacteria</taxon>
        <taxon>Pseudomonadati</taxon>
        <taxon>Pseudomonadota</taxon>
        <taxon>Alphaproteobacteria</taxon>
        <taxon>Hyphomicrobiales</taxon>
        <taxon>Rhizobiaceae</taxon>
        <taxon>Rhizobium/Agrobacterium group</taxon>
        <taxon>Neorhizobium</taxon>
    </lineage>
</organism>